<protein>
    <recommendedName>
        <fullName evidence="2">Glycosyl transferase family 28 C-terminal domain-containing protein</fullName>
    </recommendedName>
</protein>
<dbReference type="Proteomes" id="UP000779508">
    <property type="component" value="Unassembled WGS sequence"/>
</dbReference>
<evidence type="ECO:0000313" key="3">
    <source>
        <dbReference type="EMBL" id="MBU5675147.1"/>
    </source>
</evidence>
<keyword evidence="1" id="KW-1133">Transmembrane helix</keyword>
<dbReference type="RefSeq" id="WP_216414648.1">
    <property type="nucleotide sequence ID" value="NZ_JAHLQK010000001.1"/>
</dbReference>
<dbReference type="PANTHER" id="PTHR21015">
    <property type="entry name" value="UDP-N-ACETYLGLUCOSAMINE--N-ACETYLMURAMYL-(PENTAPEPTIDE) PYROPHOSPHORYL-UNDECAPRENOL N-ACETYLGLUCOSAMINE TRANSFERASE 1"/>
    <property type="match status" value="1"/>
</dbReference>
<gene>
    <name evidence="3" type="ORF">KQI88_01790</name>
</gene>
<dbReference type="InterPro" id="IPR007235">
    <property type="entry name" value="Glyco_trans_28_C"/>
</dbReference>
<sequence length="368" mass="42380">MYIESGASRESMKNSILFMPTNGAGLGHLTRTLAIARRIRKIDPNREIIFFTTSPAINLILQEGFLAYYIPSKMFFPDYIWSNQWNELLEKQLKLILQLHQPKTFVYDGAFVYYGVMAATEGITSLKRVWVKRKQNKPEKDVETKSKENFFHHIIIPGEYQINLDSQAEIKYHYCNPVIYLDKSELLSKDEVKEILKIPNEYKLVYIQLGAGNINDIESTLSILLSILENRKDLYFVLGESIITSNRIEISIERLLTLKDYPNSRYYNAFDLTISAAGYNTFFELMHFGVPSIFIPNEKTKSDDQVARSMVAEKAKAAIVLRNPNYQELENAIDNVLNLSNNMIIRNNTQKLNIQNGAEDIAKLILKL</sequence>
<dbReference type="EMBL" id="JAHLQK010000001">
    <property type="protein sequence ID" value="MBU5675147.1"/>
    <property type="molecule type" value="Genomic_DNA"/>
</dbReference>
<evidence type="ECO:0000256" key="1">
    <source>
        <dbReference type="SAM" id="Phobius"/>
    </source>
</evidence>
<reference evidence="3 4" key="1">
    <citation type="submission" date="2021-06" db="EMBL/GenBank/DDBJ databases">
        <authorList>
            <person name="Sun Q."/>
            <person name="Li D."/>
        </authorList>
    </citation>
    <scope>NUCLEOTIDE SEQUENCE [LARGE SCALE GENOMIC DNA]</scope>
    <source>
        <strain evidence="3 4">MSJ-5</strain>
    </source>
</reference>
<feature type="transmembrane region" description="Helical" evidence="1">
    <location>
        <begin position="48"/>
        <end position="70"/>
    </location>
</feature>
<keyword evidence="1" id="KW-0472">Membrane</keyword>
<feature type="domain" description="Glycosyl transferase family 28 C-terminal" evidence="2">
    <location>
        <begin position="264"/>
        <end position="364"/>
    </location>
</feature>
<proteinExistence type="predicted"/>
<evidence type="ECO:0000313" key="4">
    <source>
        <dbReference type="Proteomes" id="UP000779508"/>
    </source>
</evidence>
<comment type="caution">
    <text evidence="3">The sequence shown here is derived from an EMBL/GenBank/DDBJ whole genome shotgun (WGS) entry which is preliminary data.</text>
</comment>
<evidence type="ECO:0000259" key="2">
    <source>
        <dbReference type="Pfam" id="PF04101"/>
    </source>
</evidence>
<keyword evidence="1" id="KW-0812">Transmembrane</keyword>
<dbReference type="PANTHER" id="PTHR21015:SF22">
    <property type="entry name" value="GLYCOSYLTRANSFERASE"/>
    <property type="match status" value="1"/>
</dbReference>
<name>A0ABS6FY41_9FIRM</name>
<organism evidence="3 4">
    <name type="scientific">Alkaliphilus flagellatus</name>
    <dbReference type="NCBI Taxonomy" id="2841507"/>
    <lineage>
        <taxon>Bacteria</taxon>
        <taxon>Bacillati</taxon>
        <taxon>Bacillota</taxon>
        <taxon>Clostridia</taxon>
        <taxon>Peptostreptococcales</taxon>
        <taxon>Natronincolaceae</taxon>
        <taxon>Alkaliphilus</taxon>
    </lineage>
</organism>
<keyword evidence="4" id="KW-1185">Reference proteome</keyword>
<dbReference type="Pfam" id="PF04101">
    <property type="entry name" value="Glyco_tran_28_C"/>
    <property type="match status" value="1"/>
</dbReference>
<accession>A0ABS6FY41</accession>